<evidence type="ECO:0000256" key="7">
    <source>
        <dbReference type="HAMAP-Rule" id="MF_00802"/>
    </source>
</evidence>
<keyword evidence="5 7" id="KW-0460">Magnesium</keyword>
<feature type="region of interest" description="Adenylyl transferase" evidence="7">
    <location>
        <begin position="450"/>
        <end position="960"/>
    </location>
</feature>
<keyword evidence="4 7" id="KW-0067">ATP-binding</keyword>
<dbReference type="GO" id="GO:0000287">
    <property type="term" value="F:magnesium ion binding"/>
    <property type="evidence" value="ECO:0007669"/>
    <property type="project" value="UniProtKB-UniRule"/>
</dbReference>
<keyword evidence="2 7" id="KW-0548">Nucleotidyltransferase</keyword>
<dbReference type="STRING" id="1818881.A3196_02590"/>
<dbReference type="Gene3D" id="1.10.4050.10">
    <property type="entry name" value="Glutamine synthase adenylyltransferase GlnE"/>
    <property type="match status" value="1"/>
</dbReference>
<comment type="cofactor">
    <cofactor evidence="7">
        <name>Mg(2+)</name>
        <dbReference type="ChEBI" id="CHEBI:18420"/>
    </cofactor>
</comment>
<dbReference type="HAMAP" id="MF_00802">
    <property type="entry name" value="GlnE"/>
    <property type="match status" value="1"/>
</dbReference>
<name>A0A1E2ULV4_9GAMM</name>
<keyword evidence="11" id="KW-1185">Reference proteome</keyword>
<dbReference type="FunFam" id="1.20.120.330:FF:000005">
    <property type="entry name" value="Bifunctional glutamine synthetase adenylyltransferase/adenylyl-removing enzyme"/>
    <property type="match status" value="1"/>
</dbReference>
<feature type="domain" description="PII-uridylyltransferase/Glutamine-synthetase adenylyltransferase" evidence="9">
    <location>
        <begin position="830"/>
        <end position="914"/>
    </location>
</feature>
<evidence type="ECO:0000256" key="5">
    <source>
        <dbReference type="ARBA" id="ARBA00022842"/>
    </source>
</evidence>
<evidence type="ECO:0000256" key="2">
    <source>
        <dbReference type="ARBA" id="ARBA00022695"/>
    </source>
</evidence>
<dbReference type="SUPFAM" id="SSF81593">
    <property type="entry name" value="Nucleotidyltransferase substrate binding subunit/domain"/>
    <property type="match status" value="2"/>
</dbReference>
<feature type="domain" description="Glutamate-ammonia ligase adenylyltransferase repeated" evidence="8">
    <location>
        <begin position="554"/>
        <end position="806"/>
    </location>
</feature>
<dbReference type="RefSeq" id="WP_235616480.1">
    <property type="nucleotide sequence ID" value="NZ_LVJZ01000003.1"/>
</dbReference>
<evidence type="ECO:0000259" key="8">
    <source>
        <dbReference type="Pfam" id="PF03710"/>
    </source>
</evidence>
<comment type="caution">
    <text evidence="10">The sequence shown here is derived from an EMBL/GenBank/DDBJ whole genome shotgun (WGS) entry which is preliminary data.</text>
</comment>
<keyword evidence="3 7" id="KW-0547">Nucleotide-binding</keyword>
<comment type="catalytic activity">
    <reaction evidence="7">
        <text>[glutamine synthetase]-L-tyrosine + ATP = [glutamine synthetase]-O(4)-(5'-adenylyl)-L-tyrosine + diphosphate</text>
        <dbReference type="Rhea" id="RHEA:18589"/>
        <dbReference type="Rhea" id="RHEA-COMP:10660"/>
        <dbReference type="Rhea" id="RHEA-COMP:10661"/>
        <dbReference type="ChEBI" id="CHEBI:30616"/>
        <dbReference type="ChEBI" id="CHEBI:33019"/>
        <dbReference type="ChEBI" id="CHEBI:46858"/>
        <dbReference type="ChEBI" id="CHEBI:83624"/>
        <dbReference type="EC" id="2.7.7.42"/>
    </reaction>
</comment>
<dbReference type="Pfam" id="PF08335">
    <property type="entry name" value="GlnD_UR_UTase"/>
    <property type="match status" value="2"/>
</dbReference>
<evidence type="ECO:0000259" key="9">
    <source>
        <dbReference type="Pfam" id="PF08335"/>
    </source>
</evidence>
<dbReference type="GO" id="GO:0005524">
    <property type="term" value="F:ATP binding"/>
    <property type="evidence" value="ECO:0007669"/>
    <property type="project" value="UniProtKB-UniRule"/>
</dbReference>
<evidence type="ECO:0000256" key="4">
    <source>
        <dbReference type="ARBA" id="ARBA00022840"/>
    </source>
</evidence>
<accession>A0A1E2ULV4</accession>
<dbReference type="CDD" id="cd05401">
    <property type="entry name" value="NT_GlnE_GlnD_like"/>
    <property type="match status" value="2"/>
</dbReference>
<evidence type="ECO:0000256" key="3">
    <source>
        <dbReference type="ARBA" id="ARBA00022741"/>
    </source>
</evidence>
<keyword evidence="1 7" id="KW-0808">Transferase</keyword>
<keyword evidence="6 7" id="KW-0511">Multifunctional enzyme</keyword>
<dbReference type="NCBIfam" id="NF008292">
    <property type="entry name" value="PRK11072.1"/>
    <property type="match status" value="1"/>
</dbReference>
<evidence type="ECO:0000256" key="6">
    <source>
        <dbReference type="ARBA" id="ARBA00023268"/>
    </source>
</evidence>
<dbReference type="EMBL" id="LVJZ01000003">
    <property type="protein sequence ID" value="ODB95736.1"/>
    <property type="molecule type" value="Genomic_DNA"/>
</dbReference>
<feature type="domain" description="Glutamate-ammonia ligase adenylyltransferase repeated" evidence="8">
    <location>
        <begin position="33"/>
        <end position="275"/>
    </location>
</feature>
<dbReference type="GO" id="GO:0008882">
    <property type="term" value="F:[glutamate-ammonia-ligase] adenylyltransferase activity"/>
    <property type="evidence" value="ECO:0007669"/>
    <property type="project" value="UniProtKB-UniRule"/>
</dbReference>
<dbReference type="Gene3D" id="1.20.120.330">
    <property type="entry name" value="Nucleotidyltransferases domain 2"/>
    <property type="match status" value="2"/>
</dbReference>
<dbReference type="InterPro" id="IPR043519">
    <property type="entry name" value="NT_sf"/>
</dbReference>
<dbReference type="EC" id="2.7.7.42" evidence="7"/>
<organism evidence="10 11">
    <name type="scientific">Candidatus Thiodiazotropha endoloripes</name>
    <dbReference type="NCBI Taxonomy" id="1818881"/>
    <lineage>
        <taxon>Bacteria</taxon>
        <taxon>Pseudomonadati</taxon>
        <taxon>Pseudomonadota</taxon>
        <taxon>Gammaproteobacteria</taxon>
        <taxon>Chromatiales</taxon>
        <taxon>Sedimenticolaceae</taxon>
        <taxon>Candidatus Thiodiazotropha</taxon>
    </lineage>
</organism>
<evidence type="ECO:0000313" key="10">
    <source>
        <dbReference type="EMBL" id="ODB95736.1"/>
    </source>
</evidence>
<dbReference type="InterPro" id="IPR013546">
    <property type="entry name" value="PII_UdlTrfase/GS_AdlTrfase"/>
</dbReference>
<evidence type="ECO:0000256" key="1">
    <source>
        <dbReference type="ARBA" id="ARBA00022679"/>
    </source>
</evidence>
<dbReference type="GO" id="GO:0000820">
    <property type="term" value="P:regulation of glutamine family amino acid metabolic process"/>
    <property type="evidence" value="ECO:0007669"/>
    <property type="project" value="UniProtKB-UniRule"/>
</dbReference>
<comment type="catalytic activity">
    <reaction evidence="7">
        <text>[glutamine synthetase]-O(4)-(5'-adenylyl)-L-tyrosine + phosphate = [glutamine synthetase]-L-tyrosine + ADP</text>
        <dbReference type="Rhea" id="RHEA:43716"/>
        <dbReference type="Rhea" id="RHEA-COMP:10660"/>
        <dbReference type="Rhea" id="RHEA-COMP:10661"/>
        <dbReference type="ChEBI" id="CHEBI:43474"/>
        <dbReference type="ChEBI" id="CHEBI:46858"/>
        <dbReference type="ChEBI" id="CHEBI:83624"/>
        <dbReference type="ChEBI" id="CHEBI:456216"/>
        <dbReference type="EC" id="2.7.7.89"/>
    </reaction>
</comment>
<dbReference type="GO" id="GO:0047388">
    <property type="term" value="F:[glutamine synthetase]-adenylyl-L-tyrosine phosphorylase activity"/>
    <property type="evidence" value="ECO:0007669"/>
    <property type="project" value="UniProtKB-EC"/>
</dbReference>
<dbReference type="Gene3D" id="3.30.460.10">
    <property type="entry name" value="Beta Polymerase, domain 2"/>
    <property type="match status" value="2"/>
</dbReference>
<dbReference type="Pfam" id="PF03710">
    <property type="entry name" value="GlnE"/>
    <property type="match status" value="2"/>
</dbReference>
<dbReference type="SUPFAM" id="SSF81301">
    <property type="entry name" value="Nucleotidyltransferase"/>
    <property type="match status" value="2"/>
</dbReference>
<dbReference type="GO" id="GO:0005829">
    <property type="term" value="C:cytosol"/>
    <property type="evidence" value="ECO:0007669"/>
    <property type="project" value="TreeGrafter"/>
</dbReference>
<dbReference type="InterPro" id="IPR023057">
    <property type="entry name" value="GlnE"/>
</dbReference>
<dbReference type="Proteomes" id="UP000094849">
    <property type="component" value="Unassembled WGS sequence"/>
</dbReference>
<gene>
    <name evidence="7" type="primary">glnE</name>
    <name evidence="10" type="ORF">A3196_02590</name>
</gene>
<dbReference type="PANTHER" id="PTHR30621:SF0">
    <property type="entry name" value="BIFUNCTIONAL GLUTAMINE SYNTHETASE ADENYLYLTRANSFERASE_ADENYLYL-REMOVING ENZYME"/>
    <property type="match status" value="1"/>
</dbReference>
<dbReference type="Gene3D" id="1.20.120.1510">
    <property type="match status" value="1"/>
</dbReference>
<dbReference type="AlphaFoldDB" id="A0A1E2ULV4"/>
<comment type="function">
    <text evidence="7">Involved in the regulation of glutamine synthetase GlnA, a key enzyme in the process to assimilate ammonia. When cellular nitrogen levels are high, the C-terminal adenylyl transferase (AT) inactivates GlnA by covalent transfer of an adenylyl group from ATP to specific tyrosine residue of GlnA, thus reducing its activity. Conversely, when nitrogen levels are low, the N-terminal adenylyl removase (AR) activates GlnA by removing the adenylyl group by phosphorolysis, increasing its activity. The regulatory region of GlnE binds the signal transduction protein PII (GlnB) which indicates the nitrogen status of the cell.</text>
</comment>
<reference evidence="10 11" key="1">
    <citation type="submission" date="2016-03" db="EMBL/GenBank/DDBJ databases">
        <title>Chemosynthetic sulphur-oxidizing symbionts of marine invertebrate animals are capable of nitrogen fixation.</title>
        <authorList>
            <person name="Petersen J.M."/>
            <person name="Kemper A."/>
            <person name="Gruber-Vodicka H."/>
            <person name="Cardini U."/>
            <person name="Geest Mvander."/>
            <person name="Kleiner M."/>
            <person name="Bulgheresi S."/>
            <person name="Fussmann M."/>
            <person name="Herbold C."/>
            <person name="Seah B.K.B."/>
            <person name="Antony C.Paul."/>
            <person name="Liu D."/>
            <person name="Belitz A."/>
            <person name="Weber M."/>
        </authorList>
    </citation>
    <scope>NUCLEOTIDE SEQUENCE [LARGE SCALE GENOMIC DNA]</scope>
    <source>
        <strain evidence="10">G_D</strain>
    </source>
</reference>
<comment type="similarity">
    <text evidence="7">Belongs to the GlnE family.</text>
</comment>
<dbReference type="InterPro" id="IPR005190">
    <property type="entry name" value="GlnE_rpt_dom"/>
</dbReference>
<feature type="domain" description="PII-uridylyltransferase/Glutamine-synthetase adenylyltransferase" evidence="9">
    <location>
        <begin position="300"/>
        <end position="439"/>
    </location>
</feature>
<proteinExistence type="inferred from homology"/>
<feature type="region of interest" description="Adenylyl removase" evidence="7">
    <location>
        <begin position="1"/>
        <end position="443"/>
    </location>
</feature>
<dbReference type="PANTHER" id="PTHR30621">
    <property type="entry name" value="GLUTAMINE SYNTHETASE ADENYLYLTRANSFERASE"/>
    <property type="match status" value="1"/>
</dbReference>
<evidence type="ECO:0000313" key="11">
    <source>
        <dbReference type="Proteomes" id="UP000094849"/>
    </source>
</evidence>
<dbReference type="EC" id="2.7.7.89" evidence="7"/>
<sequence length="960" mass="109224">MELDQEHEKQWHQWCEKLADAELSPPQDRAFITQLKAVWEGSDFVVQVANRFPELLPELHQQGLLGGRYEAGEMASRLADRLTGISDEQALGKQLRQFRRLQMVRIIWRDLTGLADLAETLEDLSALADASIELALQQLYDWCCNEMGVPRNEQGEAQPLVVLGMGKLGARELNLSSDIDLIFAYPQSGQTDGARRLTNEQFFIRLCQKLVQALDNHTADGFVFRVDTRLRPFGTVGPLAMSFSAMESYYGSQAREWERYAMIKARVVAGDTDAGDELMGMLRPFVYRRYLDFSAIESLREMKQLISSELHKKGMAANIKLGPGGIREIEFIGQAFQLIRGGRDKDLQTRPILPVLKLLKERALLPEYTVRELTEAYKFLRLVENRIQAWQDKQTHLLPSDELLRLRLARSMGFDDWPGFSEVLEQHRKRVQGHFDMVFAAPQAEADQQSQPFAALWNDLLDDEQAESVLHQYGFRAPDQALHLLNHLRNSHACRQLSSKGRERLDQLMPLLLQVVGQSESADAALPRVLNLLEAVARRTAYIALLIENPMVLSQLVKLAGISPWVASMLTRHPILMDELLDPRRLYSPLKREALTEELGDQLSRIDADDLESQMERLRQFAQSNRLRVAAADIADQIPLMVVSDYLTWIAESIIDQVIQLSYQEMVRRHGHPPGIEPGESGFAVVGYGKLGGIELGFGSDLDMVFLHGCADRNAYTNGRKPVSVDVFYARMAQRIIHIMTTRTPSGILYEVDMRLRPNGNSGMMVASLETFETYQKNSAWTWEHQALVRARVVAGDARLAERFDEIRRGIIGAERDGEKLRGEVVEMREKMRSALDKSSQELFDLKQGRGGIVDIEFMVQYTVLRWAHHHPELLVWTDNIRLLETLSTLGLLDNHAADRMMGIYKVLRAVYHRSALQDQPALVESEKLAEERALVQDLWSCLMHNDELNERSFHDVDNG</sequence>
<protein>
    <recommendedName>
        <fullName evidence="7">Bifunctional glutamine synthetase adenylyltransferase/adenylyl-removing enzyme</fullName>
    </recommendedName>
    <alternativeName>
        <fullName evidence="7">ATP:glutamine synthetase adenylyltransferase</fullName>
    </alternativeName>
    <alternativeName>
        <fullName evidence="7">ATase</fullName>
    </alternativeName>
    <domain>
        <recommendedName>
            <fullName evidence="7">Glutamine synthetase adenylyl-L-tyrosine phosphorylase</fullName>
            <ecNumber evidence="7">2.7.7.89</ecNumber>
        </recommendedName>
        <alternativeName>
            <fullName evidence="7">Adenylyl removase</fullName>
            <shortName evidence="7">AR</shortName>
            <shortName evidence="7">AT-N</shortName>
        </alternativeName>
    </domain>
    <domain>
        <recommendedName>
            <fullName evidence="7">Glutamine synthetase adenylyl transferase</fullName>
            <ecNumber evidence="7">2.7.7.42</ecNumber>
        </recommendedName>
        <alternativeName>
            <fullName evidence="7">Adenylyl transferase</fullName>
            <shortName evidence="7">AT</shortName>
            <shortName evidence="7">AT-C</shortName>
        </alternativeName>
    </domain>
</protein>
<dbReference type="FunFam" id="3.30.460.10:FF:000009">
    <property type="entry name" value="Bifunctional glutamine synthetase adenylyltransferase/adenylyl-removing enzyme"/>
    <property type="match status" value="2"/>
</dbReference>